<dbReference type="PANTHER" id="PTHR35567:SF1">
    <property type="entry name" value="CONSERVED FUNGAL PROTEIN (AFU_ORTHOLOGUE AFUA_1G14230)"/>
    <property type="match status" value="1"/>
</dbReference>
<keyword evidence="2" id="KW-0732">Signal</keyword>
<sequence length="848" mass="93515">MVALPRMLNALVAASASWPWFHATNCDIHDKVSSLVLPPNQSTLAIPANVSLSFVGLGFGVQNYTCTPDNNFTNVGAVAELIDVSCLAGSSIFPALPDLIYNAWNDDSNDSIQSIIDDLHQKNPPEVLAQHFFVPFGSGISPKWDFTSSGKFEGQEDAFVLAKVQGSVPAPTDPSKDVAWVELVNVQGAAADFVFRTDTRGGQPPSSCTGSQNISVKYVSYYYEAGEKIKMLSLDGFEGSALTAEAMHKFPAEFERIANKYGMVEYIFDDDGKTLIGLAAPEDVLEAADQEELDRLAGGGSGLESIQRPLTSGGLCQVATGQLARIVSEWQRMKLDPGYLHDLVVHRANTASEQLDSGGGDDSGSLTVERMLATPRYVAMQVRYLSHNTCLEISSWSVLLEYFRDIRTLDDKYGRYGRLKERVPLMCQVKVLLDQMQYKMYRQFSRFVALLPEWRPYVRVVKRHADYAGSALEFDFGGRPEIIRLIQEQGTLKGAFARMLAVGTQPGMKIDERILYDVSKIMSAASEDEKHALGPEFLSAWGDLEQISAIIILLGTDGEDPNREPHDARYLSHAQNCKLSQDIIDASLIEKPIKSISSLKSEATLKKIFAEMDRVSLKKAKKLLEAVLAYAPIVPTWTHKPPDIVSPPPAPPDTEVPPPQPTDEPPLPTPERPKKPKKDRPQYVPTREPCSVPVYVVPNIPEAPAEPAKAKTPKVKTRGTPVSKKAPGPDTTTEIPPTRTVYCLGKNEFETVNRLLVTGHTIDWVDFEKLMVALEFSVIPSSGSARTFRPPAWAKTTLFCVHRPHGSQVDPGLVHYLGKRLKGQYGWTIEWFSDERPQRVAAGSSFSD</sequence>
<dbReference type="EMBL" id="JANAWD010000143">
    <property type="protein sequence ID" value="KAJ3485746.1"/>
    <property type="molecule type" value="Genomic_DNA"/>
</dbReference>
<evidence type="ECO:0000256" key="1">
    <source>
        <dbReference type="SAM" id="MobiDB-lite"/>
    </source>
</evidence>
<feature type="region of interest" description="Disordered" evidence="1">
    <location>
        <begin position="638"/>
        <end position="687"/>
    </location>
</feature>
<organism evidence="3 4">
    <name type="scientific">Meripilus lineatus</name>
    <dbReference type="NCBI Taxonomy" id="2056292"/>
    <lineage>
        <taxon>Eukaryota</taxon>
        <taxon>Fungi</taxon>
        <taxon>Dikarya</taxon>
        <taxon>Basidiomycota</taxon>
        <taxon>Agaricomycotina</taxon>
        <taxon>Agaricomycetes</taxon>
        <taxon>Polyporales</taxon>
        <taxon>Meripilaceae</taxon>
        <taxon>Meripilus</taxon>
    </lineage>
</organism>
<dbReference type="Pfam" id="PF11937">
    <property type="entry name" value="DUF3455"/>
    <property type="match status" value="1"/>
</dbReference>
<dbReference type="Proteomes" id="UP001212997">
    <property type="component" value="Unassembled WGS sequence"/>
</dbReference>
<feature type="signal peptide" evidence="2">
    <location>
        <begin position="1"/>
        <end position="23"/>
    </location>
</feature>
<reference evidence="3" key="1">
    <citation type="submission" date="2022-07" db="EMBL/GenBank/DDBJ databases">
        <title>Genome Sequence of Physisporinus lineatus.</title>
        <authorList>
            <person name="Buettner E."/>
        </authorList>
    </citation>
    <scope>NUCLEOTIDE SEQUENCE</scope>
    <source>
        <strain evidence="3">VT162</strain>
    </source>
</reference>
<dbReference type="InterPro" id="IPR021851">
    <property type="entry name" value="DUF3455"/>
</dbReference>
<dbReference type="PANTHER" id="PTHR35567">
    <property type="entry name" value="MALATE DEHYDROGENASE (AFU_ORTHOLOGUE AFUA_2G13800)"/>
    <property type="match status" value="1"/>
</dbReference>
<proteinExistence type="predicted"/>
<accession>A0AAD5YEI4</accession>
<protein>
    <submittedName>
        <fullName evidence="3">Uncharacterized protein</fullName>
    </submittedName>
</protein>
<feature type="region of interest" description="Disordered" evidence="1">
    <location>
        <begin position="704"/>
        <end position="734"/>
    </location>
</feature>
<evidence type="ECO:0000313" key="4">
    <source>
        <dbReference type="Proteomes" id="UP001212997"/>
    </source>
</evidence>
<keyword evidence="4" id="KW-1185">Reference proteome</keyword>
<feature type="compositionally biased region" description="Pro residues" evidence="1">
    <location>
        <begin position="644"/>
        <end position="670"/>
    </location>
</feature>
<name>A0AAD5YEI4_9APHY</name>
<feature type="chain" id="PRO_5042112095" evidence="2">
    <location>
        <begin position="24"/>
        <end position="848"/>
    </location>
</feature>
<evidence type="ECO:0000256" key="2">
    <source>
        <dbReference type="SAM" id="SignalP"/>
    </source>
</evidence>
<dbReference type="AlphaFoldDB" id="A0AAD5YEI4"/>
<gene>
    <name evidence="3" type="ORF">NLI96_g4746</name>
</gene>
<evidence type="ECO:0000313" key="3">
    <source>
        <dbReference type="EMBL" id="KAJ3485746.1"/>
    </source>
</evidence>
<comment type="caution">
    <text evidence="3">The sequence shown here is derived from an EMBL/GenBank/DDBJ whole genome shotgun (WGS) entry which is preliminary data.</text>
</comment>